<dbReference type="Pfam" id="PF13780">
    <property type="entry name" value="DUF4176"/>
    <property type="match status" value="1"/>
</dbReference>
<evidence type="ECO:0000313" key="1">
    <source>
        <dbReference type="EMBL" id="TRW72855.1"/>
    </source>
</evidence>
<dbReference type="EMBL" id="VJWV01000009">
    <property type="protein sequence ID" value="TRW72855.1"/>
    <property type="molecule type" value="Genomic_DNA"/>
</dbReference>
<sequence length="112" mass="12844">MQTDKKLLPLGSLVYLKEGTVKMLIIGRQNLLTPEEGQTVLFDYSAVMYPAGYVGENRVYFFNEEDIDKIEFQGYSDSDDEQFVKTLLEYEAENEDGFIYGNVEDFLGNSNE</sequence>
<reference evidence="1 2" key="1">
    <citation type="submission" date="2019-07" db="EMBL/GenBank/DDBJ databases">
        <title>Draft genome of 7 Lactococcus lactis strains isolated from an artisanal cheese production.</title>
        <authorList>
            <person name="Biolcati F."/>
            <person name="Bottero M.T."/>
            <person name="Dalmasso A."/>
            <person name="Mcauliffe O."/>
        </authorList>
    </citation>
    <scope>NUCLEOTIDE SEQUENCE [LARGE SCALE GENOMIC DNA]</scope>
    <source>
        <strain evidence="1 2">MRS45.2</strain>
    </source>
</reference>
<proteinExistence type="predicted"/>
<dbReference type="RefSeq" id="WP_143459503.1">
    <property type="nucleotide sequence ID" value="NZ_VJWV01000009.1"/>
</dbReference>
<name>A0A552Z027_9LACT</name>
<dbReference type="AlphaFoldDB" id="A0A552Z027"/>
<dbReference type="Proteomes" id="UP000317167">
    <property type="component" value="Unassembled WGS sequence"/>
</dbReference>
<evidence type="ECO:0000313" key="2">
    <source>
        <dbReference type="Proteomes" id="UP000317167"/>
    </source>
</evidence>
<organism evidence="1 2">
    <name type="scientific">Lactococcus lactis</name>
    <dbReference type="NCBI Taxonomy" id="1358"/>
    <lineage>
        <taxon>Bacteria</taxon>
        <taxon>Bacillati</taxon>
        <taxon>Bacillota</taxon>
        <taxon>Bacilli</taxon>
        <taxon>Lactobacillales</taxon>
        <taxon>Streptococcaceae</taxon>
        <taxon>Lactococcus</taxon>
    </lineage>
</organism>
<comment type="caution">
    <text evidence="1">The sequence shown here is derived from an EMBL/GenBank/DDBJ whole genome shotgun (WGS) entry which is preliminary data.</text>
</comment>
<protein>
    <submittedName>
        <fullName evidence="1">DUF4176 domain-containing protein</fullName>
    </submittedName>
</protein>
<dbReference type="InterPro" id="IPR025233">
    <property type="entry name" value="DUF4176"/>
</dbReference>
<gene>
    <name evidence="1" type="ORF">FNJ53_09715</name>
</gene>
<accession>A0A552Z027</accession>